<dbReference type="InterPro" id="IPR001891">
    <property type="entry name" value="Malic_OxRdtase"/>
</dbReference>
<sequence>MFAKITLPKSIPIDTVPTDVINSAINGEQKGLLSEEVYNMKDSKIKALYKWYRPEIVTPGKRSFDLLRTPKFNKGMAFSLYERQFLGLHGLLPPTFMTLEQQAYRVMSHLRQQPNDLAKYIQLDSLQDTNEKLFYRVICDNVKELMRIVYTPTVGLACQKFGFIYRNPKGLYITIHDNSVSKIYQILSNWPNKDIQAIVVTDGERILGLGDLGAYGMGIPVGKLALYVALAGVHPEHCLPILLDVGTNNNTLLNDPFYIGLRRKRTRGEEYDTLVDNFMKACTKRFGRDTLIQFEDFGNLNAYRLLDKYKDKYCMFNDDIQGTAAVVVAGLLTTMRVTKKKMCEQKILFFGAGGANTGVAEMCIRQMVEEGISEEEACQNIFMFDIDGLITKSRMDSLLPRHRRFAKDLPDTKDLYEVVKMVKPHALIGQVLNARKGTSLHLPLVPSQDILERTPYWGSLQPTLSIKGSIQRI</sequence>
<comment type="cofactor">
    <cofactor evidence="1">
        <name>Mn(2+)</name>
        <dbReference type="ChEBI" id="CHEBI:29035"/>
    </cofactor>
</comment>
<keyword evidence="3 4" id="KW-0479">Metal-binding</keyword>
<dbReference type="InterPro" id="IPR015884">
    <property type="entry name" value="Malic_enzyme_CS"/>
</dbReference>
<dbReference type="PANTHER" id="PTHR23406">
    <property type="entry name" value="MALIC ENZYME-RELATED"/>
    <property type="match status" value="1"/>
</dbReference>
<dbReference type="Pfam" id="PF00390">
    <property type="entry name" value="malic"/>
    <property type="match status" value="1"/>
</dbReference>
<dbReference type="PRINTS" id="PR00072">
    <property type="entry name" value="MALOXRDTASE"/>
</dbReference>
<dbReference type="SMART" id="SM00919">
    <property type="entry name" value="Malic_M"/>
    <property type="match status" value="1"/>
</dbReference>
<evidence type="ECO:0000256" key="2">
    <source>
        <dbReference type="ARBA" id="ARBA00008785"/>
    </source>
</evidence>
<dbReference type="EMBL" id="JAVFWL010000002">
    <property type="protein sequence ID" value="KAK6734217.1"/>
    <property type="molecule type" value="Genomic_DNA"/>
</dbReference>
<evidence type="ECO:0000259" key="6">
    <source>
        <dbReference type="SMART" id="SM01274"/>
    </source>
</evidence>
<evidence type="ECO:0000313" key="7">
    <source>
        <dbReference type="EMBL" id="KAK6734217.1"/>
    </source>
</evidence>
<name>A0ABR1C933_NECAM</name>
<reference evidence="7 8" key="1">
    <citation type="submission" date="2023-08" db="EMBL/GenBank/DDBJ databases">
        <title>A Necator americanus chromosomal reference genome.</title>
        <authorList>
            <person name="Ilik V."/>
            <person name="Petrzelkova K.J."/>
            <person name="Pardy F."/>
            <person name="Fuh T."/>
            <person name="Niatou-Singa F.S."/>
            <person name="Gouil Q."/>
            <person name="Baker L."/>
            <person name="Ritchie M.E."/>
            <person name="Jex A.R."/>
            <person name="Gazzola D."/>
            <person name="Li H."/>
            <person name="Toshio Fujiwara R."/>
            <person name="Zhan B."/>
            <person name="Aroian R.V."/>
            <person name="Pafco B."/>
            <person name="Schwarz E.M."/>
        </authorList>
    </citation>
    <scope>NUCLEOTIDE SEQUENCE [LARGE SCALE GENOMIC DNA]</scope>
    <source>
        <strain evidence="7 8">Aroian</strain>
        <tissue evidence="7">Whole animal</tissue>
    </source>
</reference>
<feature type="domain" description="Malic enzyme N-terminal" evidence="6">
    <location>
        <begin position="127"/>
        <end position="310"/>
    </location>
</feature>
<dbReference type="SUPFAM" id="SSF53223">
    <property type="entry name" value="Aminoacid dehydrogenase-like, N-terminal domain"/>
    <property type="match status" value="1"/>
</dbReference>
<dbReference type="InterPro" id="IPR012302">
    <property type="entry name" value="Malic_NAD-bd"/>
</dbReference>
<evidence type="ECO:0000259" key="5">
    <source>
        <dbReference type="SMART" id="SM00919"/>
    </source>
</evidence>
<keyword evidence="8" id="KW-1185">Reference proteome</keyword>
<dbReference type="InterPro" id="IPR037062">
    <property type="entry name" value="Malic_N_dom_sf"/>
</dbReference>
<evidence type="ECO:0000313" key="8">
    <source>
        <dbReference type="Proteomes" id="UP001303046"/>
    </source>
</evidence>
<evidence type="ECO:0000256" key="3">
    <source>
        <dbReference type="ARBA" id="ARBA00022723"/>
    </source>
</evidence>
<keyword evidence="4" id="KW-0560">Oxidoreductase</keyword>
<dbReference type="Proteomes" id="UP001303046">
    <property type="component" value="Unassembled WGS sequence"/>
</dbReference>
<dbReference type="Gene3D" id="3.40.50.10380">
    <property type="entry name" value="Malic enzyme, N-terminal domain"/>
    <property type="match status" value="1"/>
</dbReference>
<dbReference type="Pfam" id="PF03949">
    <property type="entry name" value="Malic_M"/>
    <property type="match status" value="1"/>
</dbReference>
<comment type="similarity">
    <text evidence="2 4">Belongs to the malic enzymes family.</text>
</comment>
<comment type="caution">
    <text evidence="7">The sequence shown here is derived from an EMBL/GenBank/DDBJ whole genome shotgun (WGS) entry which is preliminary data.</text>
</comment>
<dbReference type="Gene3D" id="3.40.50.720">
    <property type="entry name" value="NAD(P)-binding Rossmann-like Domain"/>
    <property type="match status" value="1"/>
</dbReference>
<organism evidence="7 8">
    <name type="scientific">Necator americanus</name>
    <name type="common">Human hookworm</name>
    <dbReference type="NCBI Taxonomy" id="51031"/>
    <lineage>
        <taxon>Eukaryota</taxon>
        <taxon>Metazoa</taxon>
        <taxon>Ecdysozoa</taxon>
        <taxon>Nematoda</taxon>
        <taxon>Chromadorea</taxon>
        <taxon>Rhabditida</taxon>
        <taxon>Rhabditina</taxon>
        <taxon>Rhabditomorpha</taxon>
        <taxon>Strongyloidea</taxon>
        <taxon>Ancylostomatidae</taxon>
        <taxon>Bunostominae</taxon>
        <taxon>Necator</taxon>
    </lineage>
</organism>
<dbReference type="NCBIfam" id="NF010052">
    <property type="entry name" value="PRK13529.1"/>
    <property type="match status" value="1"/>
</dbReference>
<feature type="domain" description="Malic enzyme NAD-binding" evidence="5">
    <location>
        <begin position="320"/>
        <end position="473"/>
    </location>
</feature>
<dbReference type="InterPro" id="IPR046346">
    <property type="entry name" value="Aminoacid_DH-like_N_sf"/>
</dbReference>
<dbReference type="PROSITE" id="PS00331">
    <property type="entry name" value="MALIC_ENZYMES"/>
    <property type="match status" value="1"/>
</dbReference>
<dbReference type="InterPro" id="IPR036291">
    <property type="entry name" value="NAD(P)-bd_dom_sf"/>
</dbReference>
<dbReference type="PANTHER" id="PTHR23406:SF90">
    <property type="entry name" value="MALIC ENZYME-RELATED"/>
    <property type="match status" value="1"/>
</dbReference>
<accession>A0ABR1C933</accession>
<protein>
    <recommendedName>
        <fullName evidence="4">Malic enzyme</fullName>
    </recommendedName>
</protein>
<proteinExistence type="inferred from homology"/>
<evidence type="ECO:0000256" key="4">
    <source>
        <dbReference type="RuleBase" id="RU003426"/>
    </source>
</evidence>
<dbReference type="InterPro" id="IPR012301">
    <property type="entry name" value="Malic_N_dom"/>
</dbReference>
<gene>
    <name evidence="7" type="primary">Necator_chrII.g5582</name>
    <name evidence="7" type="ORF">RB195_017789</name>
</gene>
<evidence type="ECO:0000256" key="1">
    <source>
        <dbReference type="ARBA" id="ARBA00001936"/>
    </source>
</evidence>
<dbReference type="SMART" id="SM01274">
    <property type="entry name" value="malic"/>
    <property type="match status" value="1"/>
</dbReference>
<dbReference type="SUPFAM" id="SSF51735">
    <property type="entry name" value="NAD(P)-binding Rossmann-fold domains"/>
    <property type="match status" value="1"/>
</dbReference>